<reference evidence="3" key="1">
    <citation type="submission" date="2017-09" db="EMBL/GenBank/DDBJ databases">
        <title>Metaegenomics of thermophilic ammonia-oxidizing enrichment culture.</title>
        <authorList>
            <person name="Kato S."/>
            <person name="Suzuki K."/>
        </authorList>
    </citation>
    <scope>NUCLEOTIDE SEQUENCE [LARGE SCALE GENOMIC DNA]</scope>
</reference>
<accession>A0A2H5Y7I1</accession>
<evidence type="ECO:0000256" key="1">
    <source>
        <dbReference type="SAM" id="MobiDB-lite"/>
    </source>
</evidence>
<dbReference type="Proteomes" id="UP000236642">
    <property type="component" value="Unassembled WGS sequence"/>
</dbReference>
<evidence type="ECO:0000313" key="2">
    <source>
        <dbReference type="EMBL" id="GBD09396.1"/>
    </source>
</evidence>
<dbReference type="AlphaFoldDB" id="A0A2H5Y7I1"/>
<feature type="compositionally biased region" description="Basic and acidic residues" evidence="1">
    <location>
        <begin position="100"/>
        <end position="109"/>
    </location>
</feature>
<comment type="caution">
    <text evidence="2">The sequence shown here is derived from an EMBL/GenBank/DDBJ whole genome shotgun (WGS) entry which is preliminary data.</text>
</comment>
<proteinExistence type="predicted"/>
<dbReference type="EMBL" id="BEHY01000039">
    <property type="protein sequence ID" value="GBD09396.1"/>
    <property type="molecule type" value="Genomic_DNA"/>
</dbReference>
<feature type="region of interest" description="Disordered" evidence="1">
    <location>
        <begin position="148"/>
        <end position="203"/>
    </location>
</feature>
<evidence type="ECO:0000313" key="3">
    <source>
        <dbReference type="Proteomes" id="UP000236642"/>
    </source>
</evidence>
<organism evidence="2 3">
    <name type="scientific">Candidatus Thermoflexus japonica</name>
    <dbReference type="NCBI Taxonomy" id="2035417"/>
    <lineage>
        <taxon>Bacteria</taxon>
        <taxon>Bacillati</taxon>
        <taxon>Chloroflexota</taxon>
        <taxon>Thermoflexia</taxon>
        <taxon>Thermoflexales</taxon>
        <taxon>Thermoflexaceae</taxon>
        <taxon>Thermoflexus</taxon>
    </lineage>
</organism>
<feature type="region of interest" description="Disordered" evidence="1">
    <location>
        <begin position="1"/>
        <end position="113"/>
    </location>
</feature>
<gene>
    <name evidence="2" type="ORF">HRbin22_01647</name>
</gene>
<sequence length="203" mass="22050">MPGHLHRPGPILELDQGQARVGAAHPSDLARNPDPRSDGGARKRSQREGERLGPFNDHRIGGEELQRSGVRTLPHPPLNGHNIRGPGDPPMALQRRSHRAGSEHQEVHRPIGQAEEEVWPLGIPAGRLRNHALHPGISSEVLGLELRRRAGGHRLEPDLHPEGQQPDERQSQRPQGSASGDTGWVIAGPHGGASGSEGIRSWR</sequence>
<feature type="compositionally biased region" description="Basic and acidic residues" evidence="1">
    <location>
        <begin position="31"/>
        <end position="66"/>
    </location>
</feature>
<name>A0A2H5Y7I1_9CHLR</name>
<protein>
    <submittedName>
        <fullName evidence="2">Uncharacterized protein</fullName>
    </submittedName>
</protein>
<feature type="compositionally biased region" description="Basic and acidic residues" evidence="1">
    <location>
        <begin position="148"/>
        <end position="171"/>
    </location>
</feature>